<dbReference type="BioCyc" id="PSP1104324:GJSN-1015-MONOMER"/>
<dbReference type="STRING" id="1104324.P186_1039"/>
<dbReference type="KEGG" id="pyr:P186_1039"/>
<dbReference type="AlphaFoldDB" id="G7VBX6"/>
<reference evidence="1 2" key="1">
    <citation type="journal article" date="2012" name="J. Bacteriol.">
        <title>Complete genome sequence of strain 1860, a crenarchaeon of the genus pyrobaculum able to grow with various electron acceptors.</title>
        <authorList>
            <person name="Mardanov A.V."/>
            <person name="Gumerov V.M."/>
            <person name="Slobodkina G.B."/>
            <person name="Beletsky A.V."/>
            <person name="Bonch-Osmolovskaya E.A."/>
            <person name="Ravin N.V."/>
            <person name="Skryabin K.G."/>
        </authorList>
    </citation>
    <scope>NUCLEOTIDE SEQUENCE [LARGE SCALE GENOMIC DNA]</scope>
    <source>
        <strain evidence="1 2">1860</strain>
    </source>
</reference>
<organism evidence="1 2">
    <name type="scientific">Pyrobaculum ferrireducens</name>
    <dbReference type="NCBI Taxonomy" id="1104324"/>
    <lineage>
        <taxon>Archaea</taxon>
        <taxon>Thermoproteota</taxon>
        <taxon>Thermoprotei</taxon>
        <taxon>Thermoproteales</taxon>
        <taxon>Thermoproteaceae</taxon>
        <taxon>Pyrobaculum</taxon>
    </lineage>
</organism>
<dbReference type="Gene3D" id="3.40.50.150">
    <property type="entry name" value="Vaccinia Virus protein VP39"/>
    <property type="match status" value="1"/>
</dbReference>
<evidence type="ECO:0008006" key="3">
    <source>
        <dbReference type="Google" id="ProtNLM"/>
    </source>
</evidence>
<dbReference type="InterPro" id="IPR029063">
    <property type="entry name" value="SAM-dependent_MTases_sf"/>
</dbReference>
<dbReference type="SUPFAM" id="SSF53335">
    <property type="entry name" value="S-adenosyl-L-methionine-dependent methyltransferases"/>
    <property type="match status" value="1"/>
</dbReference>
<keyword evidence="2" id="KW-1185">Reference proteome</keyword>
<evidence type="ECO:0000313" key="1">
    <source>
        <dbReference type="EMBL" id="AET32476.1"/>
    </source>
</evidence>
<proteinExistence type="predicted"/>
<name>G7VBX6_9CREN</name>
<dbReference type="Proteomes" id="UP000005867">
    <property type="component" value="Chromosome"/>
</dbReference>
<dbReference type="OrthoDB" id="147504at2157"/>
<accession>G7VBX6</accession>
<protein>
    <recommendedName>
        <fullName evidence="3">Methyltransferase type 11</fullName>
    </recommendedName>
</protein>
<evidence type="ECO:0000313" key="2">
    <source>
        <dbReference type="Proteomes" id="UP000005867"/>
    </source>
</evidence>
<gene>
    <name evidence="1" type="ORF">P186_1039</name>
</gene>
<dbReference type="HOGENOM" id="CLU_078142_1_0_2"/>
<dbReference type="RefSeq" id="WP_014288304.1">
    <property type="nucleotide sequence ID" value="NC_016645.1"/>
</dbReference>
<dbReference type="EMBL" id="CP003098">
    <property type="protein sequence ID" value="AET32476.1"/>
    <property type="molecule type" value="Genomic_DNA"/>
</dbReference>
<dbReference type="GeneID" id="11595296"/>
<sequence>MQLSRLRELYGGQRELQKAALWNLWLAAKWGRSARAVDRVWAALGGRRLGNPGGGPPERPVNAYMAEHVEFLESFDGVFAQEAGGGADRNSIEVLRASWQLQSWRLAAARALVEEVPRDSAVLEPLAGDGALGYQLVEEGFAKYVGYGPDVELASRVVPGAGWHKALSACDLRTSADMVLLVDKAAWFVDVVKELRCLGRALKPGGLLLVAEPDPALAPAYAAALLLMGALHVLPREQLYKFLRAAGFVQMGRDVEAVPYVLSAWRKPARPELSPSDRWME</sequence>
<dbReference type="eggNOG" id="arCOG03761">
    <property type="taxonomic scope" value="Archaea"/>
</dbReference>
<dbReference type="CDD" id="cd02440">
    <property type="entry name" value="AdoMet_MTases"/>
    <property type="match status" value="1"/>
</dbReference>
<dbReference type="Pfam" id="PF13489">
    <property type="entry name" value="Methyltransf_23"/>
    <property type="match status" value="1"/>
</dbReference>